<comment type="caution">
    <text evidence="1">The sequence shown here is derived from an EMBL/GenBank/DDBJ whole genome shotgun (WGS) entry which is preliminary data.</text>
</comment>
<dbReference type="AlphaFoldDB" id="A0A4Y8S422"/>
<proteinExistence type="predicted"/>
<dbReference type="Proteomes" id="UP000297540">
    <property type="component" value="Unassembled WGS sequence"/>
</dbReference>
<protein>
    <submittedName>
        <fullName evidence="1">Uncharacterized protein</fullName>
    </submittedName>
</protein>
<name>A0A4Y8S422_9SPHI</name>
<dbReference type="OrthoDB" id="770446at2"/>
<dbReference type="RefSeq" id="WP_133235942.1">
    <property type="nucleotide sequence ID" value="NZ_SOZE01000040.1"/>
</dbReference>
<sequence>MISTEVKKLHLIESLIKENNEIVLREIEKILAASNHGPKNTIGNFVNVLSSEELDAFERNIEEGCEQINEDDWK</sequence>
<keyword evidence="2" id="KW-1185">Reference proteome</keyword>
<reference evidence="1 2" key="1">
    <citation type="journal article" date="2017" name="Int. J. Syst. Evol. Microbiol.">
        <title>Mucilaginibacterpsychrotolerans sp. nov., isolated from peatlands.</title>
        <authorList>
            <person name="Deng Y."/>
            <person name="Shen L."/>
            <person name="Xu B."/>
            <person name="Liu Y."/>
            <person name="Gu Z."/>
            <person name="Liu H."/>
            <person name="Zhou Y."/>
        </authorList>
    </citation>
    <scope>NUCLEOTIDE SEQUENCE [LARGE SCALE GENOMIC DNA]</scope>
    <source>
        <strain evidence="1 2">NH7-4</strain>
    </source>
</reference>
<evidence type="ECO:0000313" key="2">
    <source>
        <dbReference type="Proteomes" id="UP000297540"/>
    </source>
</evidence>
<evidence type="ECO:0000313" key="1">
    <source>
        <dbReference type="EMBL" id="TFF33699.1"/>
    </source>
</evidence>
<accession>A0A4Y8S422</accession>
<organism evidence="1 2">
    <name type="scientific">Mucilaginibacter psychrotolerans</name>
    <dbReference type="NCBI Taxonomy" id="1524096"/>
    <lineage>
        <taxon>Bacteria</taxon>
        <taxon>Pseudomonadati</taxon>
        <taxon>Bacteroidota</taxon>
        <taxon>Sphingobacteriia</taxon>
        <taxon>Sphingobacteriales</taxon>
        <taxon>Sphingobacteriaceae</taxon>
        <taxon>Mucilaginibacter</taxon>
    </lineage>
</organism>
<dbReference type="EMBL" id="SOZE01000040">
    <property type="protein sequence ID" value="TFF33699.1"/>
    <property type="molecule type" value="Genomic_DNA"/>
</dbReference>
<gene>
    <name evidence="1" type="ORF">E2R66_24825</name>
</gene>